<evidence type="ECO:0000313" key="2">
    <source>
        <dbReference type="Proteomes" id="UP000663873"/>
    </source>
</evidence>
<reference evidence="1" key="1">
    <citation type="submission" date="2021-02" db="EMBL/GenBank/DDBJ databases">
        <authorList>
            <person name="Nowell W R."/>
        </authorList>
    </citation>
    <scope>NUCLEOTIDE SEQUENCE</scope>
</reference>
<dbReference type="Gene3D" id="2.60.120.200">
    <property type="match status" value="1"/>
</dbReference>
<sequence length="62" mass="6793">FVFIESIDDSSGPQWKQAVVNIGRHTQRFVIEIDGSPDVNNAIGIDDIDFYNCQAGSPPELG</sequence>
<keyword evidence="2" id="KW-1185">Reference proteome</keyword>
<accession>A0A821T3Y1</accession>
<evidence type="ECO:0000313" key="1">
    <source>
        <dbReference type="EMBL" id="CAF4866626.1"/>
    </source>
</evidence>
<dbReference type="EMBL" id="CAJOBP010065963">
    <property type="protein sequence ID" value="CAF4866626.1"/>
    <property type="molecule type" value="Genomic_DNA"/>
</dbReference>
<gene>
    <name evidence="1" type="ORF">UJA718_LOCUS44098</name>
</gene>
<name>A0A821T3Y1_9BILA</name>
<evidence type="ECO:0008006" key="3">
    <source>
        <dbReference type="Google" id="ProtNLM"/>
    </source>
</evidence>
<dbReference type="Proteomes" id="UP000663873">
    <property type="component" value="Unassembled WGS sequence"/>
</dbReference>
<comment type="caution">
    <text evidence="1">The sequence shown here is derived from an EMBL/GenBank/DDBJ whole genome shotgun (WGS) entry which is preliminary data.</text>
</comment>
<feature type="non-terminal residue" evidence="1">
    <location>
        <position position="1"/>
    </location>
</feature>
<feature type="non-terminal residue" evidence="1">
    <location>
        <position position="62"/>
    </location>
</feature>
<organism evidence="1 2">
    <name type="scientific">Rotaria socialis</name>
    <dbReference type="NCBI Taxonomy" id="392032"/>
    <lineage>
        <taxon>Eukaryota</taxon>
        <taxon>Metazoa</taxon>
        <taxon>Spiralia</taxon>
        <taxon>Gnathifera</taxon>
        <taxon>Rotifera</taxon>
        <taxon>Eurotatoria</taxon>
        <taxon>Bdelloidea</taxon>
        <taxon>Philodinida</taxon>
        <taxon>Philodinidae</taxon>
        <taxon>Rotaria</taxon>
    </lineage>
</organism>
<proteinExistence type="predicted"/>
<protein>
    <recommendedName>
        <fullName evidence="3">MAM domain-containing protein</fullName>
    </recommendedName>
</protein>
<dbReference type="AlphaFoldDB" id="A0A821T3Y1"/>